<keyword evidence="1" id="KW-0472">Membrane</keyword>
<evidence type="ECO:0000313" key="3">
    <source>
        <dbReference type="Proteomes" id="UP001412067"/>
    </source>
</evidence>
<keyword evidence="1" id="KW-1133">Transmembrane helix</keyword>
<dbReference type="EMBL" id="JBBWWR010000014">
    <property type="protein sequence ID" value="KAK8953266.1"/>
    <property type="molecule type" value="Genomic_DNA"/>
</dbReference>
<dbReference type="Proteomes" id="UP001412067">
    <property type="component" value="Unassembled WGS sequence"/>
</dbReference>
<dbReference type="PANTHER" id="PTHR47100:SF5">
    <property type="entry name" value="DUAL SPECIFICITY PROTEIN PHOSPHATASE PHS1"/>
    <property type="match status" value="1"/>
</dbReference>
<feature type="transmembrane region" description="Helical" evidence="1">
    <location>
        <begin position="89"/>
        <end position="108"/>
    </location>
</feature>
<dbReference type="PANTHER" id="PTHR47100">
    <property type="entry name" value="DUAL SPECIFICITY PROTEIN PHOSPHATASE PHS1"/>
    <property type="match status" value="1"/>
</dbReference>
<keyword evidence="3" id="KW-1185">Reference proteome</keyword>
<evidence type="ECO:0000313" key="2">
    <source>
        <dbReference type="EMBL" id="KAK8953266.1"/>
    </source>
</evidence>
<evidence type="ECO:0000256" key="1">
    <source>
        <dbReference type="SAM" id="Phobius"/>
    </source>
</evidence>
<comment type="caution">
    <text evidence="2">The sequence shown here is derived from an EMBL/GenBank/DDBJ whole genome shotgun (WGS) entry which is preliminary data.</text>
</comment>
<reference evidence="2 3" key="1">
    <citation type="journal article" date="2022" name="Nat. Plants">
        <title>Genomes of leafy and leafless Platanthera orchids illuminate the evolution of mycoheterotrophy.</title>
        <authorList>
            <person name="Li M.H."/>
            <person name="Liu K.W."/>
            <person name="Li Z."/>
            <person name="Lu H.C."/>
            <person name="Ye Q.L."/>
            <person name="Zhang D."/>
            <person name="Wang J.Y."/>
            <person name="Li Y.F."/>
            <person name="Zhong Z.M."/>
            <person name="Liu X."/>
            <person name="Yu X."/>
            <person name="Liu D.K."/>
            <person name="Tu X.D."/>
            <person name="Liu B."/>
            <person name="Hao Y."/>
            <person name="Liao X.Y."/>
            <person name="Jiang Y.T."/>
            <person name="Sun W.H."/>
            <person name="Chen J."/>
            <person name="Chen Y.Q."/>
            <person name="Ai Y."/>
            <person name="Zhai J.W."/>
            <person name="Wu S.S."/>
            <person name="Zhou Z."/>
            <person name="Hsiao Y.Y."/>
            <person name="Wu W.L."/>
            <person name="Chen Y.Y."/>
            <person name="Lin Y.F."/>
            <person name="Hsu J.L."/>
            <person name="Li C.Y."/>
            <person name="Wang Z.W."/>
            <person name="Zhao X."/>
            <person name="Zhong W.Y."/>
            <person name="Ma X.K."/>
            <person name="Ma L."/>
            <person name="Huang J."/>
            <person name="Chen G.Z."/>
            <person name="Huang M.Z."/>
            <person name="Huang L."/>
            <person name="Peng D.H."/>
            <person name="Luo Y.B."/>
            <person name="Zou S.Q."/>
            <person name="Chen S.P."/>
            <person name="Lan S."/>
            <person name="Tsai W.C."/>
            <person name="Van de Peer Y."/>
            <person name="Liu Z.J."/>
        </authorList>
    </citation>
    <scope>NUCLEOTIDE SEQUENCE [LARGE SCALE GENOMIC DNA]</scope>
    <source>
        <strain evidence="2">Lor288</strain>
    </source>
</reference>
<name>A0ABR2LWM8_9ASPA</name>
<organism evidence="2 3">
    <name type="scientific">Platanthera guangdongensis</name>
    <dbReference type="NCBI Taxonomy" id="2320717"/>
    <lineage>
        <taxon>Eukaryota</taxon>
        <taxon>Viridiplantae</taxon>
        <taxon>Streptophyta</taxon>
        <taxon>Embryophyta</taxon>
        <taxon>Tracheophyta</taxon>
        <taxon>Spermatophyta</taxon>
        <taxon>Magnoliopsida</taxon>
        <taxon>Liliopsida</taxon>
        <taxon>Asparagales</taxon>
        <taxon>Orchidaceae</taxon>
        <taxon>Orchidoideae</taxon>
        <taxon>Orchideae</taxon>
        <taxon>Orchidinae</taxon>
        <taxon>Platanthera</taxon>
    </lineage>
</organism>
<protein>
    <submittedName>
        <fullName evidence="2">Dual specificity protein phosphatase PHS1</fullName>
    </submittedName>
</protein>
<gene>
    <name evidence="2" type="primary">PHS1</name>
    <name evidence="2" type="ORF">KSP40_PGU005519</name>
</gene>
<proteinExistence type="predicted"/>
<keyword evidence="1" id="KW-0812">Transmembrane</keyword>
<dbReference type="InterPro" id="IPR035010">
    <property type="entry name" value="PHS1"/>
</dbReference>
<accession>A0ABR2LWM8</accession>
<sequence length="132" mass="14762">MVSINWQQKKLVMNACLICEKNEGLSTSSLKLHMQKSHKRISSGSVDSLMTVEIKKALEELQIGRASNHAIQINIEYNKCMGAKPNNNLFVLFDAFSLSYSMILIMYICLKNVVLNDTSAMTDCLATQLTEA</sequence>